<dbReference type="Gene3D" id="1.10.1740.10">
    <property type="match status" value="1"/>
</dbReference>
<dbReference type="GO" id="GO:0006352">
    <property type="term" value="P:DNA-templated transcription initiation"/>
    <property type="evidence" value="ECO:0007669"/>
    <property type="project" value="InterPro"/>
</dbReference>
<dbReference type="InterPro" id="IPR039425">
    <property type="entry name" value="RNA_pol_sigma-70-like"/>
</dbReference>
<keyword evidence="3" id="KW-0731">Sigma factor</keyword>
<name>L8JMS1_9BACT</name>
<dbReference type="RefSeq" id="WP_009581313.1">
    <property type="nucleotide sequence ID" value="NZ_AMZN01000055.1"/>
</dbReference>
<dbReference type="PANTHER" id="PTHR43133">
    <property type="entry name" value="RNA POLYMERASE ECF-TYPE SIGMA FACTO"/>
    <property type="match status" value="1"/>
</dbReference>
<evidence type="ECO:0000256" key="1">
    <source>
        <dbReference type="ARBA" id="ARBA00010641"/>
    </source>
</evidence>
<dbReference type="Pfam" id="PF08281">
    <property type="entry name" value="Sigma70_r4_2"/>
    <property type="match status" value="1"/>
</dbReference>
<protein>
    <submittedName>
        <fullName evidence="7">RNA polymerase sigma factor SigZ</fullName>
    </submittedName>
</protein>
<evidence type="ECO:0000256" key="4">
    <source>
        <dbReference type="ARBA" id="ARBA00023163"/>
    </source>
</evidence>
<dbReference type="eggNOG" id="COG1595">
    <property type="taxonomic scope" value="Bacteria"/>
</dbReference>
<evidence type="ECO:0000313" key="8">
    <source>
        <dbReference type="Proteomes" id="UP000011135"/>
    </source>
</evidence>
<keyword evidence="2" id="KW-0805">Transcription regulation</keyword>
<organism evidence="7 8">
    <name type="scientific">Fulvivirga imtechensis AK7</name>
    <dbReference type="NCBI Taxonomy" id="1237149"/>
    <lineage>
        <taxon>Bacteria</taxon>
        <taxon>Pseudomonadati</taxon>
        <taxon>Bacteroidota</taxon>
        <taxon>Cytophagia</taxon>
        <taxon>Cytophagales</taxon>
        <taxon>Fulvivirgaceae</taxon>
        <taxon>Fulvivirga</taxon>
    </lineage>
</organism>
<dbReference type="InterPro" id="IPR014284">
    <property type="entry name" value="RNA_pol_sigma-70_dom"/>
</dbReference>
<dbReference type="GO" id="GO:0016987">
    <property type="term" value="F:sigma factor activity"/>
    <property type="evidence" value="ECO:0007669"/>
    <property type="project" value="UniProtKB-KW"/>
</dbReference>
<evidence type="ECO:0000259" key="5">
    <source>
        <dbReference type="Pfam" id="PF04542"/>
    </source>
</evidence>
<reference evidence="7 8" key="1">
    <citation type="submission" date="2012-12" db="EMBL/GenBank/DDBJ databases">
        <title>Genome assembly of Fulvivirga imtechensis AK7.</title>
        <authorList>
            <person name="Nupur N."/>
            <person name="Khatri I."/>
            <person name="Kumar R."/>
            <person name="Subramanian S."/>
            <person name="Pinnaka A."/>
        </authorList>
    </citation>
    <scope>NUCLEOTIDE SEQUENCE [LARGE SCALE GENOMIC DNA]</scope>
    <source>
        <strain evidence="7 8">AK7</strain>
    </source>
</reference>
<dbReference type="AlphaFoldDB" id="L8JMS1"/>
<dbReference type="Proteomes" id="UP000011135">
    <property type="component" value="Unassembled WGS sequence"/>
</dbReference>
<dbReference type="OrthoDB" id="9780326at2"/>
<proteinExistence type="inferred from homology"/>
<dbReference type="InterPro" id="IPR013325">
    <property type="entry name" value="RNA_pol_sigma_r2"/>
</dbReference>
<feature type="domain" description="RNA polymerase sigma-70 region 2" evidence="5">
    <location>
        <begin position="11"/>
        <end position="73"/>
    </location>
</feature>
<keyword evidence="8" id="KW-1185">Reference proteome</keyword>
<evidence type="ECO:0000256" key="2">
    <source>
        <dbReference type="ARBA" id="ARBA00023015"/>
    </source>
</evidence>
<comment type="caution">
    <text evidence="7">The sequence shown here is derived from an EMBL/GenBank/DDBJ whole genome shotgun (WGS) entry which is preliminary data.</text>
</comment>
<dbReference type="InterPro" id="IPR013249">
    <property type="entry name" value="RNA_pol_sigma70_r4_t2"/>
</dbReference>
<dbReference type="SUPFAM" id="SSF88946">
    <property type="entry name" value="Sigma2 domain of RNA polymerase sigma factors"/>
    <property type="match status" value="1"/>
</dbReference>
<dbReference type="SUPFAM" id="SSF88659">
    <property type="entry name" value="Sigma3 and sigma4 domains of RNA polymerase sigma factors"/>
    <property type="match status" value="1"/>
</dbReference>
<evidence type="ECO:0000313" key="7">
    <source>
        <dbReference type="EMBL" id="ELR70221.1"/>
    </source>
</evidence>
<dbReference type="GO" id="GO:0003677">
    <property type="term" value="F:DNA binding"/>
    <property type="evidence" value="ECO:0007669"/>
    <property type="project" value="InterPro"/>
</dbReference>
<keyword evidence="4" id="KW-0804">Transcription</keyword>
<dbReference type="NCBIfam" id="TIGR02937">
    <property type="entry name" value="sigma70-ECF"/>
    <property type="match status" value="1"/>
</dbReference>
<comment type="similarity">
    <text evidence="1">Belongs to the sigma-70 factor family. ECF subfamily.</text>
</comment>
<dbReference type="STRING" id="1237149.C900_03906"/>
<dbReference type="PANTHER" id="PTHR43133:SF62">
    <property type="entry name" value="RNA POLYMERASE SIGMA FACTOR SIGZ"/>
    <property type="match status" value="1"/>
</dbReference>
<sequence>MNNIDHIQSRFGGHLFNFIRSKVSSPDDAQDIYQEVILKLVGKSNQLKNAQSLKSWLFTIAKNQVIDFYRGRKLLPDAEPLPARFVADSDETNVYEELEPCLHDFIDQLPDDYRTIIRLSEIEGKSQKEISESLGLNYVTLRSKVQRGREKIRKMIFDTCMVEQDASGRFAGCVPKAGVQVCGNNSIEGGCD</sequence>
<evidence type="ECO:0000259" key="6">
    <source>
        <dbReference type="Pfam" id="PF08281"/>
    </source>
</evidence>
<dbReference type="Pfam" id="PF04542">
    <property type="entry name" value="Sigma70_r2"/>
    <property type="match status" value="1"/>
</dbReference>
<dbReference type="InterPro" id="IPR036388">
    <property type="entry name" value="WH-like_DNA-bd_sf"/>
</dbReference>
<accession>L8JMS1</accession>
<evidence type="ECO:0000256" key="3">
    <source>
        <dbReference type="ARBA" id="ARBA00023082"/>
    </source>
</evidence>
<dbReference type="InterPro" id="IPR013324">
    <property type="entry name" value="RNA_pol_sigma_r3/r4-like"/>
</dbReference>
<dbReference type="CDD" id="cd06171">
    <property type="entry name" value="Sigma70_r4"/>
    <property type="match status" value="1"/>
</dbReference>
<dbReference type="EMBL" id="AMZN01000055">
    <property type="protein sequence ID" value="ELR70221.1"/>
    <property type="molecule type" value="Genomic_DNA"/>
</dbReference>
<dbReference type="InterPro" id="IPR007627">
    <property type="entry name" value="RNA_pol_sigma70_r2"/>
</dbReference>
<dbReference type="Gene3D" id="1.10.10.10">
    <property type="entry name" value="Winged helix-like DNA-binding domain superfamily/Winged helix DNA-binding domain"/>
    <property type="match status" value="1"/>
</dbReference>
<gene>
    <name evidence="7" type="ORF">C900_03906</name>
</gene>
<feature type="domain" description="RNA polymerase sigma factor 70 region 4 type 2" evidence="6">
    <location>
        <begin position="101"/>
        <end position="152"/>
    </location>
</feature>